<protein>
    <submittedName>
        <fullName evidence="4">MAM domain-containing protein</fullName>
    </submittedName>
</protein>
<gene>
    <name evidence="2" type="ORF">HNAJ_LOCUS2159</name>
</gene>
<dbReference type="WBParaSite" id="HNAJ_0000216001-mRNA-1">
    <property type="protein sequence ID" value="HNAJ_0000216001-mRNA-1"/>
    <property type="gene ID" value="HNAJ_0000216001"/>
</dbReference>
<feature type="region of interest" description="Disordered" evidence="1">
    <location>
        <begin position="99"/>
        <end position="119"/>
    </location>
</feature>
<sequence>MDQFNRTDNSIKPTNSHSVTQGFEMDEHKLNLAHYLWLSCSCLLASQYLWLSGVVFRAGHRIRWVFSISSSGEHRISWTPNQGWTPNQVGLLRLDTESGGSSPFPPLNTESELDTKSGGSSPFPPVGYISDGSSPFPHVGYIWWVFSVSSCFTSGGSSPFPPVGYRSDGSSPFPHVGYIWWVFSVSSCYIEYMWVECILSICEGVLMVECILPIFEGVLPGNPSSKLSNGFDSWPLRSLNSATDSILGHGSLNSATASILGNRVSRVCRRVPLSTVSLVRSLNSATASILGQGMSEIATVHCFSFVEL</sequence>
<dbReference type="Proteomes" id="UP000278807">
    <property type="component" value="Unassembled WGS sequence"/>
</dbReference>
<evidence type="ECO:0000256" key="1">
    <source>
        <dbReference type="SAM" id="MobiDB-lite"/>
    </source>
</evidence>
<reference evidence="4" key="1">
    <citation type="submission" date="2017-02" db="UniProtKB">
        <authorList>
            <consortium name="WormBaseParasite"/>
        </authorList>
    </citation>
    <scope>IDENTIFICATION</scope>
</reference>
<reference evidence="2 3" key="2">
    <citation type="submission" date="2018-11" db="EMBL/GenBank/DDBJ databases">
        <authorList>
            <consortium name="Pathogen Informatics"/>
        </authorList>
    </citation>
    <scope>NUCLEOTIDE SEQUENCE [LARGE SCALE GENOMIC DNA]</scope>
</reference>
<keyword evidence="3" id="KW-1185">Reference proteome</keyword>
<evidence type="ECO:0000313" key="3">
    <source>
        <dbReference type="Proteomes" id="UP000278807"/>
    </source>
</evidence>
<evidence type="ECO:0000313" key="4">
    <source>
        <dbReference type="WBParaSite" id="HNAJ_0000216001-mRNA-1"/>
    </source>
</evidence>
<accession>A0A0R3T522</accession>
<proteinExistence type="predicted"/>
<evidence type="ECO:0000313" key="2">
    <source>
        <dbReference type="EMBL" id="VDN98018.1"/>
    </source>
</evidence>
<organism evidence="4">
    <name type="scientific">Rodentolepis nana</name>
    <name type="common">Dwarf tapeworm</name>
    <name type="synonym">Hymenolepis nana</name>
    <dbReference type="NCBI Taxonomy" id="102285"/>
    <lineage>
        <taxon>Eukaryota</taxon>
        <taxon>Metazoa</taxon>
        <taxon>Spiralia</taxon>
        <taxon>Lophotrochozoa</taxon>
        <taxon>Platyhelminthes</taxon>
        <taxon>Cestoda</taxon>
        <taxon>Eucestoda</taxon>
        <taxon>Cyclophyllidea</taxon>
        <taxon>Hymenolepididae</taxon>
        <taxon>Rodentolepis</taxon>
    </lineage>
</organism>
<dbReference type="EMBL" id="UZAE01000997">
    <property type="protein sequence ID" value="VDN98018.1"/>
    <property type="molecule type" value="Genomic_DNA"/>
</dbReference>
<dbReference type="AlphaFoldDB" id="A0A0R3T522"/>
<name>A0A0R3T522_RODNA</name>